<reference evidence="7" key="1">
    <citation type="submission" date="2018-05" db="EMBL/GenBank/DDBJ databases">
        <authorList>
            <person name="Lanie J.A."/>
            <person name="Ng W.-L."/>
            <person name="Kazmierczak K.M."/>
            <person name="Andrzejewski T.M."/>
            <person name="Davidsen T.M."/>
            <person name="Wayne K.J."/>
            <person name="Tettelin H."/>
            <person name="Glass J.I."/>
            <person name="Rusch D."/>
            <person name="Podicherti R."/>
            <person name="Tsui H.-C.T."/>
            <person name="Winkler M.E."/>
        </authorList>
    </citation>
    <scope>NUCLEOTIDE SEQUENCE</scope>
</reference>
<dbReference type="GO" id="GO:0005524">
    <property type="term" value="F:ATP binding"/>
    <property type="evidence" value="ECO:0007669"/>
    <property type="project" value="InterPro"/>
</dbReference>
<evidence type="ECO:0000256" key="3">
    <source>
        <dbReference type="ARBA" id="ARBA00022989"/>
    </source>
</evidence>
<dbReference type="PROSITE" id="PS50929">
    <property type="entry name" value="ABC_TM1F"/>
    <property type="match status" value="1"/>
</dbReference>
<dbReference type="PANTHER" id="PTHR43394:SF1">
    <property type="entry name" value="ATP-BINDING CASSETTE SUB-FAMILY B MEMBER 10, MITOCHONDRIAL"/>
    <property type="match status" value="1"/>
</dbReference>
<dbReference type="PANTHER" id="PTHR43394">
    <property type="entry name" value="ATP-DEPENDENT PERMEASE MDL1, MITOCHONDRIAL"/>
    <property type="match status" value="1"/>
</dbReference>
<evidence type="ECO:0000256" key="4">
    <source>
        <dbReference type="ARBA" id="ARBA00023136"/>
    </source>
</evidence>
<gene>
    <name evidence="7" type="ORF">METZ01_LOCUS493179</name>
</gene>
<keyword evidence="4 5" id="KW-0472">Membrane</keyword>
<keyword evidence="3 5" id="KW-1133">Transmembrane helix</keyword>
<accession>A0A383D7U2</accession>
<feature type="non-terminal residue" evidence="7">
    <location>
        <position position="197"/>
    </location>
</feature>
<feature type="transmembrane region" description="Helical" evidence="5">
    <location>
        <begin position="32"/>
        <end position="52"/>
    </location>
</feature>
<feature type="transmembrane region" description="Helical" evidence="5">
    <location>
        <begin position="174"/>
        <end position="192"/>
    </location>
</feature>
<dbReference type="Gene3D" id="1.20.1560.10">
    <property type="entry name" value="ABC transporter type 1, transmembrane domain"/>
    <property type="match status" value="1"/>
</dbReference>
<sequence length="197" mass="22168">MSDQAPKPQTAEFVSSTRYLVGRLWHDAIRNYIGWVVLAVLCMSVMAGTNAFSAYLMKPIVDDVFVAKNEAMLWPVGLLVIGTFMIKGFANYSQSMLMNHVGLRIIADTQNRLFTHLAHMNLNFFHRNPTGTLISRFTLDIHQMKVAVSNGLTGFGKDLLSLIGLIGVMFYQDWQLAFASFFAFPVAIYPIVRIGRR</sequence>
<protein>
    <recommendedName>
        <fullName evidence="6">ABC transmembrane type-1 domain-containing protein</fullName>
    </recommendedName>
</protein>
<dbReference type="InterPro" id="IPR011527">
    <property type="entry name" value="ABC1_TM_dom"/>
</dbReference>
<dbReference type="AlphaFoldDB" id="A0A383D7U2"/>
<name>A0A383D7U2_9ZZZZ</name>
<evidence type="ECO:0000313" key="7">
    <source>
        <dbReference type="EMBL" id="SVE40325.1"/>
    </source>
</evidence>
<feature type="transmembrane region" description="Helical" evidence="5">
    <location>
        <begin position="72"/>
        <end position="90"/>
    </location>
</feature>
<dbReference type="GO" id="GO:0016020">
    <property type="term" value="C:membrane"/>
    <property type="evidence" value="ECO:0007669"/>
    <property type="project" value="UniProtKB-SubCell"/>
</dbReference>
<dbReference type="CDD" id="cd18552">
    <property type="entry name" value="ABC_6TM_MsbA_like"/>
    <property type="match status" value="1"/>
</dbReference>
<evidence type="ECO:0000259" key="6">
    <source>
        <dbReference type="PROSITE" id="PS50929"/>
    </source>
</evidence>
<dbReference type="InterPro" id="IPR039421">
    <property type="entry name" value="Type_1_exporter"/>
</dbReference>
<dbReference type="GO" id="GO:0015421">
    <property type="term" value="F:ABC-type oligopeptide transporter activity"/>
    <property type="evidence" value="ECO:0007669"/>
    <property type="project" value="TreeGrafter"/>
</dbReference>
<dbReference type="SUPFAM" id="SSF90123">
    <property type="entry name" value="ABC transporter transmembrane region"/>
    <property type="match status" value="1"/>
</dbReference>
<organism evidence="7">
    <name type="scientific">marine metagenome</name>
    <dbReference type="NCBI Taxonomy" id="408172"/>
    <lineage>
        <taxon>unclassified sequences</taxon>
        <taxon>metagenomes</taxon>
        <taxon>ecological metagenomes</taxon>
    </lineage>
</organism>
<dbReference type="EMBL" id="UINC01214891">
    <property type="protein sequence ID" value="SVE40325.1"/>
    <property type="molecule type" value="Genomic_DNA"/>
</dbReference>
<dbReference type="InterPro" id="IPR036640">
    <property type="entry name" value="ABC1_TM_sf"/>
</dbReference>
<dbReference type="Pfam" id="PF00664">
    <property type="entry name" value="ABC_membrane"/>
    <property type="match status" value="1"/>
</dbReference>
<evidence type="ECO:0000256" key="2">
    <source>
        <dbReference type="ARBA" id="ARBA00022692"/>
    </source>
</evidence>
<comment type="subcellular location">
    <subcellularLocation>
        <location evidence="1">Membrane</location>
        <topology evidence="1">Multi-pass membrane protein</topology>
    </subcellularLocation>
</comment>
<keyword evidence="2 5" id="KW-0812">Transmembrane</keyword>
<evidence type="ECO:0000256" key="5">
    <source>
        <dbReference type="SAM" id="Phobius"/>
    </source>
</evidence>
<feature type="transmembrane region" description="Helical" evidence="5">
    <location>
        <begin position="146"/>
        <end position="168"/>
    </location>
</feature>
<evidence type="ECO:0000256" key="1">
    <source>
        <dbReference type="ARBA" id="ARBA00004141"/>
    </source>
</evidence>
<feature type="domain" description="ABC transmembrane type-1" evidence="6">
    <location>
        <begin position="37"/>
        <end position="197"/>
    </location>
</feature>
<proteinExistence type="predicted"/>